<evidence type="ECO:0000256" key="1">
    <source>
        <dbReference type="SAM" id="SignalP"/>
    </source>
</evidence>
<feature type="signal peptide" evidence="1">
    <location>
        <begin position="1"/>
        <end position="21"/>
    </location>
</feature>
<evidence type="ECO:0008006" key="4">
    <source>
        <dbReference type="Google" id="ProtNLM"/>
    </source>
</evidence>
<dbReference type="Proteomes" id="UP001445335">
    <property type="component" value="Unassembled WGS sequence"/>
</dbReference>
<evidence type="ECO:0000313" key="2">
    <source>
        <dbReference type="EMBL" id="KAK9838297.1"/>
    </source>
</evidence>
<protein>
    <recommendedName>
        <fullName evidence="4">Secreted protein</fullName>
    </recommendedName>
</protein>
<proteinExistence type="predicted"/>
<comment type="caution">
    <text evidence="2">The sequence shown here is derived from an EMBL/GenBank/DDBJ whole genome shotgun (WGS) entry which is preliminary data.</text>
</comment>
<keyword evidence="3" id="KW-1185">Reference proteome</keyword>
<gene>
    <name evidence="2" type="ORF">WJX81_003106</name>
</gene>
<dbReference type="EMBL" id="JALJOU010000019">
    <property type="protein sequence ID" value="KAK9838297.1"/>
    <property type="molecule type" value="Genomic_DNA"/>
</dbReference>
<name>A0AAW1RXH4_9CHLO</name>
<evidence type="ECO:0000313" key="3">
    <source>
        <dbReference type="Proteomes" id="UP001445335"/>
    </source>
</evidence>
<organism evidence="2 3">
    <name type="scientific">Elliptochloris bilobata</name>
    <dbReference type="NCBI Taxonomy" id="381761"/>
    <lineage>
        <taxon>Eukaryota</taxon>
        <taxon>Viridiplantae</taxon>
        <taxon>Chlorophyta</taxon>
        <taxon>core chlorophytes</taxon>
        <taxon>Trebouxiophyceae</taxon>
        <taxon>Trebouxiophyceae incertae sedis</taxon>
        <taxon>Elliptochloris clade</taxon>
        <taxon>Elliptochloris</taxon>
    </lineage>
</organism>
<accession>A0AAW1RXH4</accession>
<sequence length="76" mass="8404">MPMFWPHTALIARITLQACSADGPLCATGQGRRPLPTSIQARPYCKYSRAQELQSLQTLLLLPRTALSASLPMQQH</sequence>
<dbReference type="AlphaFoldDB" id="A0AAW1RXH4"/>
<reference evidence="2 3" key="1">
    <citation type="journal article" date="2024" name="Nat. Commun.">
        <title>Phylogenomics reveals the evolutionary origins of lichenization in chlorophyte algae.</title>
        <authorList>
            <person name="Puginier C."/>
            <person name="Libourel C."/>
            <person name="Otte J."/>
            <person name="Skaloud P."/>
            <person name="Haon M."/>
            <person name="Grisel S."/>
            <person name="Petersen M."/>
            <person name="Berrin J.G."/>
            <person name="Delaux P.M."/>
            <person name="Dal Grande F."/>
            <person name="Keller J."/>
        </authorList>
    </citation>
    <scope>NUCLEOTIDE SEQUENCE [LARGE SCALE GENOMIC DNA]</scope>
    <source>
        <strain evidence="2 3">SAG 245.80</strain>
    </source>
</reference>
<keyword evidence="1" id="KW-0732">Signal</keyword>
<feature type="chain" id="PRO_5043946043" description="Secreted protein" evidence="1">
    <location>
        <begin position="22"/>
        <end position="76"/>
    </location>
</feature>